<organism evidence="2 3">
    <name type="scientific">Fasciola gigantica</name>
    <name type="common">Giant liver fluke</name>
    <dbReference type="NCBI Taxonomy" id="46835"/>
    <lineage>
        <taxon>Eukaryota</taxon>
        <taxon>Metazoa</taxon>
        <taxon>Spiralia</taxon>
        <taxon>Lophotrochozoa</taxon>
        <taxon>Platyhelminthes</taxon>
        <taxon>Trematoda</taxon>
        <taxon>Digenea</taxon>
        <taxon>Plagiorchiida</taxon>
        <taxon>Echinostomata</taxon>
        <taxon>Echinostomatoidea</taxon>
        <taxon>Fasciolidae</taxon>
        <taxon>Fasciola</taxon>
    </lineage>
</organism>
<comment type="caution">
    <text evidence="2">The sequence shown here is derived from an EMBL/GenBank/DDBJ whole genome shotgun (WGS) entry which is preliminary data.</text>
</comment>
<reference evidence="2 3" key="1">
    <citation type="submission" date="2019-04" db="EMBL/GenBank/DDBJ databases">
        <title>Annotation for the trematode Fasciola gigantica.</title>
        <authorList>
            <person name="Choi Y.-J."/>
        </authorList>
    </citation>
    <scope>NUCLEOTIDE SEQUENCE [LARGE SCALE GENOMIC DNA]</scope>
    <source>
        <strain evidence="2">Uganda_cow_1</strain>
    </source>
</reference>
<dbReference type="CDD" id="cd11685">
    <property type="entry name" value="UEV_TSG101-like"/>
    <property type="match status" value="1"/>
</dbReference>
<accession>A0A504Z0G9</accession>
<dbReference type="GO" id="GO:0000813">
    <property type="term" value="C:ESCRT I complex"/>
    <property type="evidence" value="ECO:0007669"/>
    <property type="project" value="TreeGrafter"/>
</dbReference>
<dbReference type="SUPFAM" id="SSF54495">
    <property type="entry name" value="UBC-like"/>
    <property type="match status" value="1"/>
</dbReference>
<proteinExistence type="predicted"/>
<dbReference type="Gene3D" id="3.10.110.10">
    <property type="entry name" value="Ubiquitin Conjugating Enzyme"/>
    <property type="match status" value="1"/>
</dbReference>
<evidence type="ECO:0000313" key="3">
    <source>
        <dbReference type="Proteomes" id="UP000316759"/>
    </source>
</evidence>
<gene>
    <name evidence="2" type="ORF">FGIG_07360</name>
</gene>
<dbReference type="OrthoDB" id="306304at2759"/>
<dbReference type="InterPro" id="IPR052070">
    <property type="entry name" value="ESCRT-I_UEV_domain"/>
</dbReference>
<dbReference type="Proteomes" id="UP000316759">
    <property type="component" value="Unassembled WGS sequence"/>
</dbReference>
<dbReference type="PANTHER" id="PTHR23306">
    <property type="entry name" value="TUMOR SUSCEPTIBILITY GENE 101 PROTEIN-RELATED"/>
    <property type="match status" value="1"/>
</dbReference>
<dbReference type="InterPro" id="IPR016135">
    <property type="entry name" value="UBQ-conjugating_enzyme/RWD"/>
</dbReference>
<evidence type="ECO:0000313" key="2">
    <source>
        <dbReference type="EMBL" id="TPP63110.1"/>
    </source>
</evidence>
<evidence type="ECO:0000259" key="1">
    <source>
        <dbReference type="PROSITE" id="PS51322"/>
    </source>
</evidence>
<name>A0A504Z0G9_FASGI</name>
<dbReference type="GO" id="GO:0015031">
    <property type="term" value="P:protein transport"/>
    <property type="evidence" value="ECO:0007669"/>
    <property type="project" value="InterPro"/>
</dbReference>
<dbReference type="PANTHER" id="PTHR23306:SF3">
    <property type="entry name" value="TUMOR SUPPRESSOR PROTEIN 101"/>
    <property type="match status" value="1"/>
</dbReference>
<dbReference type="InterPro" id="IPR008883">
    <property type="entry name" value="UEV_N"/>
</dbReference>
<dbReference type="EMBL" id="SUNJ01006067">
    <property type="protein sequence ID" value="TPP63110.1"/>
    <property type="molecule type" value="Genomic_DNA"/>
</dbReference>
<feature type="domain" description="UEV" evidence="1">
    <location>
        <begin position="2"/>
        <end position="145"/>
    </location>
</feature>
<dbReference type="AlphaFoldDB" id="A0A504Z0G9"/>
<dbReference type="Pfam" id="PF05743">
    <property type="entry name" value="UEV"/>
    <property type="match status" value="1"/>
</dbReference>
<dbReference type="STRING" id="46835.A0A504Z0G9"/>
<dbReference type="PROSITE" id="PS51322">
    <property type="entry name" value="UEV"/>
    <property type="match status" value="1"/>
</dbReference>
<sequence length="187" mass="20924">MINPDTFLADNLKSYKYARDVTKDVKCALSAYKELRLKVENFTFNDGRSHNLVCLNGTIPVVYYGQKYNIPIAIFIQEPHPHTAPMVYVRPTSTMQIAPSHFVDETGLVNLPYLSEWKHPESDLVGLLQVLQVTFGEKSPVFAKAPATQSLPNLPQPVGGVSHSGKYLIISCCSVLVLQTYLFIAYF</sequence>
<dbReference type="GO" id="GO:0008333">
    <property type="term" value="P:endosome to lysosome transport"/>
    <property type="evidence" value="ECO:0007669"/>
    <property type="project" value="TreeGrafter"/>
</dbReference>
<keyword evidence="3" id="KW-1185">Reference proteome</keyword>
<protein>
    <recommendedName>
        <fullName evidence="1">UEV domain-containing protein</fullName>
    </recommendedName>
</protein>
<dbReference type="GO" id="GO:0043130">
    <property type="term" value="F:ubiquitin binding"/>
    <property type="evidence" value="ECO:0007669"/>
    <property type="project" value="TreeGrafter"/>
</dbReference>